<name>A0A1T1GX39_9GAMM</name>
<dbReference type="Proteomes" id="UP000191160">
    <property type="component" value="Unassembled WGS sequence"/>
</dbReference>
<organism evidence="2 3">
    <name type="scientific">Acinetobacter amyesii</name>
    <dbReference type="NCBI Taxonomy" id="2942470"/>
    <lineage>
        <taxon>Bacteria</taxon>
        <taxon>Pseudomonadati</taxon>
        <taxon>Pseudomonadota</taxon>
        <taxon>Gammaproteobacteria</taxon>
        <taxon>Moraxellales</taxon>
        <taxon>Moraxellaceae</taxon>
        <taxon>Acinetobacter</taxon>
    </lineage>
</organism>
<evidence type="ECO:0000256" key="1">
    <source>
        <dbReference type="SAM" id="SignalP"/>
    </source>
</evidence>
<evidence type="ECO:0000313" key="3">
    <source>
        <dbReference type="Proteomes" id="UP000191160"/>
    </source>
</evidence>
<reference evidence="2 3" key="1">
    <citation type="submission" date="2017-02" db="EMBL/GenBank/DDBJ databases">
        <title>Acinetobacter sp. ANC 4945, whole genome shotgun sequencing project.</title>
        <authorList>
            <person name="Radolfova-Krizova L."/>
            <person name="Al Atrouni A."/>
            <person name="Nemec A."/>
        </authorList>
    </citation>
    <scope>NUCLEOTIDE SEQUENCE [LARGE SCALE GENOMIC DNA]</scope>
    <source>
        <strain evidence="2 3">ANC 4945</strain>
    </source>
</reference>
<feature type="chain" id="PRO_5013046377" description="Transporter" evidence="1">
    <location>
        <begin position="22"/>
        <end position="256"/>
    </location>
</feature>
<dbReference type="AlphaFoldDB" id="A0A1T1GX39"/>
<dbReference type="RefSeq" id="WP_078190672.1">
    <property type="nucleotide sequence ID" value="NZ_JAMCOZ010000006.1"/>
</dbReference>
<sequence>MTVFKVLSIATLSSLSLSAFAADFSFDRPGAGMGTGITPVGRLAWEQSLPAASYSESRDENGEKVKNTTLNADMLFRTGLAKDLELQLGWQGPTWSKTKVAGRSVEDDGLGDVSIGLKKAIDLNDEKLSMAILAEAIIATGNEGFSAEDDIYSLTSAVAYDYSDTIGTSMTMRYEVQDGDWAVSAIPGLEYQIAGNLSGFSELVYRKAESTDQEVSLASGLTYAVSDRMQLDASVGLELTGGHKNYQSGLGVSYLF</sequence>
<keyword evidence="3" id="KW-1185">Reference proteome</keyword>
<dbReference type="EMBL" id="MVKX01000006">
    <property type="protein sequence ID" value="OOV81997.1"/>
    <property type="molecule type" value="Genomic_DNA"/>
</dbReference>
<feature type="signal peptide" evidence="1">
    <location>
        <begin position="1"/>
        <end position="21"/>
    </location>
</feature>
<accession>A0A1T1GX39</accession>
<comment type="caution">
    <text evidence="2">The sequence shown here is derived from an EMBL/GenBank/DDBJ whole genome shotgun (WGS) entry which is preliminary data.</text>
</comment>
<dbReference type="Pfam" id="PF13557">
    <property type="entry name" value="Phenol_MetA_deg"/>
    <property type="match status" value="1"/>
</dbReference>
<proteinExistence type="predicted"/>
<dbReference type="InterPro" id="IPR025737">
    <property type="entry name" value="FApF"/>
</dbReference>
<gene>
    <name evidence="2" type="ORF">B1202_10745</name>
</gene>
<keyword evidence="1" id="KW-0732">Signal</keyword>
<evidence type="ECO:0000313" key="2">
    <source>
        <dbReference type="EMBL" id="OOV81997.1"/>
    </source>
</evidence>
<evidence type="ECO:0008006" key="4">
    <source>
        <dbReference type="Google" id="ProtNLM"/>
    </source>
</evidence>
<protein>
    <recommendedName>
        <fullName evidence="4">Transporter</fullName>
    </recommendedName>
</protein>